<dbReference type="InterPro" id="IPR035906">
    <property type="entry name" value="MetI-like_sf"/>
</dbReference>
<feature type="transmembrane region" description="Helical" evidence="7">
    <location>
        <begin position="139"/>
        <end position="161"/>
    </location>
</feature>
<protein>
    <submittedName>
        <fullName evidence="9">Sugar ABC transporter permease</fullName>
    </submittedName>
</protein>
<dbReference type="PANTHER" id="PTHR43227">
    <property type="entry name" value="BLL4140 PROTEIN"/>
    <property type="match status" value="1"/>
</dbReference>
<evidence type="ECO:0000259" key="8">
    <source>
        <dbReference type="PROSITE" id="PS50928"/>
    </source>
</evidence>
<feature type="transmembrane region" description="Helical" evidence="7">
    <location>
        <begin position="267"/>
        <end position="292"/>
    </location>
</feature>
<dbReference type="PROSITE" id="PS50928">
    <property type="entry name" value="ABC_TM1"/>
    <property type="match status" value="1"/>
</dbReference>
<dbReference type="SUPFAM" id="SSF161098">
    <property type="entry name" value="MetI-like"/>
    <property type="match status" value="1"/>
</dbReference>
<evidence type="ECO:0000256" key="3">
    <source>
        <dbReference type="ARBA" id="ARBA00022475"/>
    </source>
</evidence>
<dbReference type="Pfam" id="PF00528">
    <property type="entry name" value="BPD_transp_1"/>
    <property type="match status" value="1"/>
</dbReference>
<name>A0A7X0VWW7_9BACL</name>
<feature type="domain" description="ABC transmembrane type-1" evidence="8">
    <location>
        <begin position="73"/>
        <end position="288"/>
    </location>
</feature>
<gene>
    <name evidence="9" type="ORF">H7C18_10480</name>
</gene>
<dbReference type="InterPro" id="IPR050809">
    <property type="entry name" value="UgpAE/MalFG_permease"/>
</dbReference>
<evidence type="ECO:0000256" key="4">
    <source>
        <dbReference type="ARBA" id="ARBA00022692"/>
    </source>
</evidence>
<keyword evidence="6 7" id="KW-0472">Membrane</keyword>
<dbReference type="InterPro" id="IPR000515">
    <property type="entry name" value="MetI-like"/>
</dbReference>
<keyword evidence="5 7" id="KW-1133">Transmembrane helix</keyword>
<organism evidence="9 10">
    <name type="scientific">Cohnella zeiphila</name>
    <dbReference type="NCBI Taxonomy" id="2761120"/>
    <lineage>
        <taxon>Bacteria</taxon>
        <taxon>Bacillati</taxon>
        <taxon>Bacillota</taxon>
        <taxon>Bacilli</taxon>
        <taxon>Bacillales</taxon>
        <taxon>Paenibacillaceae</taxon>
        <taxon>Cohnella</taxon>
    </lineage>
</organism>
<feature type="transmembrane region" description="Helical" evidence="7">
    <location>
        <begin position="77"/>
        <end position="98"/>
    </location>
</feature>
<feature type="transmembrane region" description="Helical" evidence="7">
    <location>
        <begin position="215"/>
        <end position="235"/>
    </location>
</feature>
<comment type="caution">
    <text evidence="9">The sequence shown here is derived from an EMBL/GenBank/DDBJ whole genome shotgun (WGS) entry which is preliminary data.</text>
</comment>
<keyword evidence="2 7" id="KW-0813">Transport</keyword>
<dbReference type="CDD" id="cd06261">
    <property type="entry name" value="TM_PBP2"/>
    <property type="match status" value="1"/>
</dbReference>
<dbReference type="GO" id="GO:0055085">
    <property type="term" value="P:transmembrane transport"/>
    <property type="evidence" value="ECO:0007669"/>
    <property type="project" value="InterPro"/>
</dbReference>
<keyword evidence="10" id="KW-1185">Reference proteome</keyword>
<evidence type="ECO:0000256" key="1">
    <source>
        <dbReference type="ARBA" id="ARBA00004651"/>
    </source>
</evidence>
<feature type="transmembrane region" description="Helical" evidence="7">
    <location>
        <begin position="21"/>
        <end position="40"/>
    </location>
</feature>
<comment type="similarity">
    <text evidence="7">Belongs to the binding-protein-dependent transport system permease family.</text>
</comment>
<keyword evidence="3" id="KW-1003">Cell membrane</keyword>
<dbReference type="EMBL" id="JACJVO010000011">
    <property type="protein sequence ID" value="MBB6731333.1"/>
    <property type="molecule type" value="Genomic_DNA"/>
</dbReference>
<dbReference type="RefSeq" id="WP_185129006.1">
    <property type="nucleotide sequence ID" value="NZ_JACJVO010000011.1"/>
</dbReference>
<sequence length="301" mass="33545">MFRKAKVSRKNHQLHLMLIPGFVLILLFSYLPIVGLSIAFQDFNPIIGFKELRWNGLDNFHYILSLPDFKPALRNTVVISVMKIVAGIVVPVVAALLLNEVRSALFKRSVQTIVYMPHFFSWVILGGIVIDILSPDQGVVNVILGAFGVDPISFLSSNAWFRYVMVITDQWKEFGFSTIVYLAALAGVDQGQYEAALMDGAGRWRQTWHVTLPGIRPIVVLMATLSLGSILNGGFDQIFNLYNPLVFETGDILDTLLYRIGIEQAQYSVAAAIGLVKSIVSLGLIGLGYWLAYKIANYRIF</sequence>
<evidence type="ECO:0000256" key="5">
    <source>
        <dbReference type="ARBA" id="ARBA00022989"/>
    </source>
</evidence>
<evidence type="ECO:0000256" key="6">
    <source>
        <dbReference type="ARBA" id="ARBA00023136"/>
    </source>
</evidence>
<evidence type="ECO:0000256" key="7">
    <source>
        <dbReference type="RuleBase" id="RU363032"/>
    </source>
</evidence>
<evidence type="ECO:0000313" key="10">
    <source>
        <dbReference type="Proteomes" id="UP000564644"/>
    </source>
</evidence>
<dbReference type="Gene3D" id="1.10.3720.10">
    <property type="entry name" value="MetI-like"/>
    <property type="match status" value="1"/>
</dbReference>
<dbReference type="Proteomes" id="UP000564644">
    <property type="component" value="Unassembled WGS sequence"/>
</dbReference>
<dbReference type="GO" id="GO:0005886">
    <property type="term" value="C:plasma membrane"/>
    <property type="evidence" value="ECO:0007669"/>
    <property type="project" value="UniProtKB-SubCell"/>
</dbReference>
<dbReference type="PANTHER" id="PTHR43227:SF11">
    <property type="entry name" value="BLL4140 PROTEIN"/>
    <property type="match status" value="1"/>
</dbReference>
<evidence type="ECO:0000256" key="2">
    <source>
        <dbReference type="ARBA" id="ARBA00022448"/>
    </source>
</evidence>
<dbReference type="AlphaFoldDB" id="A0A7X0VWW7"/>
<evidence type="ECO:0000313" key="9">
    <source>
        <dbReference type="EMBL" id="MBB6731333.1"/>
    </source>
</evidence>
<comment type="subcellular location">
    <subcellularLocation>
        <location evidence="1 7">Cell membrane</location>
        <topology evidence="1 7">Multi-pass membrane protein</topology>
    </subcellularLocation>
</comment>
<feature type="transmembrane region" description="Helical" evidence="7">
    <location>
        <begin position="110"/>
        <end position="133"/>
    </location>
</feature>
<keyword evidence="4 7" id="KW-0812">Transmembrane</keyword>
<reference evidence="9 10" key="1">
    <citation type="submission" date="2020-08" db="EMBL/GenBank/DDBJ databases">
        <title>Cohnella phylogeny.</title>
        <authorList>
            <person name="Dunlap C."/>
        </authorList>
    </citation>
    <scope>NUCLEOTIDE SEQUENCE [LARGE SCALE GENOMIC DNA]</scope>
    <source>
        <strain evidence="9 10">CBP 2801</strain>
    </source>
</reference>
<accession>A0A7X0VWW7</accession>
<proteinExistence type="inferred from homology"/>